<dbReference type="InterPro" id="IPR013424">
    <property type="entry name" value="Ice-binding_C"/>
</dbReference>
<name>A0ABT2MYV8_9CYAN</name>
<keyword evidence="1" id="KW-0732">Signal</keyword>
<feature type="signal peptide" evidence="1">
    <location>
        <begin position="1"/>
        <end position="26"/>
    </location>
</feature>
<protein>
    <submittedName>
        <fullName evidence="2">PEP-CTERM sorting domain-containing protein</fullName>
    </submittedName>
</protein>
<sequence length="262" mass="27723">MRTKFSLSICLGIIAGSMGMAASAQAFSFTTNFTEDLIDPDAAKGNIWLNSVEFGGTTVSNFSFVDRVNIIENDLWIRGNSGAASADRGDLAVGLVQELLTDAGALTALGNNNLNNIIDGEDRGAFEMNVWFDKAVDNLFFWERGLNSAMTIQAIDKSGNMIGNLLTIDSRTWDYAEFDLNTMEIGGTQRVGSLGVSLADLGLSSAIAGIQVSADRTSFFNGPDWKVVGSAASVPEPGTVMGLGAIASGMLVSSRRKKAQKG</sequence>
<accession>A0ABT2MYV8</accession>
<gene>
    <name evidence="2" type="ORF">NG799_22290</name>
</gene>
<dbReference type="RefSeq" id="WP_368008520.1">
    <property type="nucleotide sequence ID" value="NZ_JAMXFF010000041.1"/>
</dbReference>
<proteinExistence type="predicted"/>
<dbReference type="EMBL" id="JAMXFF010000041">
    <property type="protein sequence ID" value="MCT7969046.1"/>
    <property type="molecule type" value="Genomic_DNA"/>
</dbReference>
<dbReference type="NCBIfam" id="NF041929">
    <property type="entry name" value="Xrt_dep_XDP2"/>
    <property type="match status" value="1"/>
</dbReference>
<evidence type="ECO:0000256" key="1">
    <source>
        <dbReference type="SAM" id="SignalP"/>
    </source>
</evidence>
<reference evidence="2 3" key="1">
    <citation type="journal article" date="2022" name="Front. Microbiol.">
        <title>High genomic differentiation and limited gene flow indicate recent cryptic speciation within the genus Laspinema (cyanobacteria).</title>
        <authorList>
            <person name="Stanojkovic A."/>
            <person name="Skoupy S."/>
            <person name="Skaloud P."/>
            <person name="Dvorak P."/>
        </authorList>
    </citation>
    <scope>NUCLEOTIDE SEQUENCE [LARGE SCALE GENOMIC DNA]</scope>
    <source>
        <strain evidence="2 3">D2a</strain>
    </source>
</reference>
<keyword evidence="3" id="KW-1185">Reference proteome</keyword>
<dbReference type="NCBIfam" id="TIGR02595">
    <property type="entry name" value="PEP_CTERM"/>
    <property type="match status" value="1"/>
</dbReference>
<evidence type="ECO:0000313" key="2">
    <source>
        <dbReference type="EMBL" id="MCT7969046.1"/>
    </source>
</evidence>
<comment type="caution">
    <text evidence="2">The sequence shown here is derived from an EMBL/GenBank/DDBJ whole genome shotgun (WGS) entry which is preliminary data.</text>
</comment>
<feature type="chain" id="PRO_5046861272" evidence="1">
    <location>
        <begin position="27"/>
        <end position="262"/>
    </location>
</feature>
<evidence type="ECO:0000313" key="3">
    <source>
        <dbReference type="Proteomes" id="UP001525890"/>
    </source>
</evidence>
<organism evidence="2 3">
    <name type="scientific">Laspinema palackyanum D2a</name>
    <dbReference type="NCBI Taxonomy" id="2953684"/>
    <lineage>
        <taxon>Bacteria</taxon>
        <taxon>Bacillati</taxon>
        <taxon>Cyanobacteriota</taxon>
        <taxon>Cyanophyceae</taxon>
        <taxon>Oscillatoriophycideae</taxon>
        <taxon>Oscillatoriales</taxon>
        <taxon>Laspinemataceae</taxon>
        <taxon>Laspinema</taxon>
        <taxon>Laspinema palackyanum</taxon>
    </lineage>
</organism>
<dbReference type="Proteomes" id="UP001525890">
    <property type="component" value="Unassembled WGS sequence"/>
</dbReference>